<dbReference type="EMBL" id="ANJA01000476">
    <property type="protein sequence ID" value="ETO83568.1"/>
    <property type="molecule type" value="Genomic_DNA"/>
</dbReference>
<dbReference type="PROSITE" id="PS51450">
    <property type="entry name" value="LRR"/>
    <property type="match status" value="3"/>
</dbReference>
<reference evidence="7 8" key="1">
    <citation type="submission" date="2013-11" db="EMBL/GenBank/DDBJ databases">
        <title>The Genome Sequence of Phytophthora parasitica P1976.</title>
        <authorList>
            <consortium name="The Broad Institute Genomics Platform"/>
            <person name="Russ C."/>
            <person name="Tyler B."/>
            <person name="Panabieres F."/>
            <person name="Shan W."/>
            <person name="Tripathy S."/>
            <person name="Grunwald N."/>
            <person name="Machado M."/>
            <person name="Johnson C.S."/>
            <person name="Walker B."/>
            <person name="Young S."/>
            <person name="Zeng Q."/>
            <person name="Gargeya S."/>
            <person name="Fitzgerald M."/>
            <person name="Haas B."/>
            <person name="Abouelleil A."/>
            <person name="Allen A.W."/>
            <person name="Alvarado L."/>
            <person name="Arachchi H.M."/>
            <person name="Berlin A.M."/>
            <person name="Chapman S.B."/>
            <person name="Gainer-Dewar J."/>
            <person name="Goldberg J."/>
            <person name="Griggs A."/>
            <person name="Gujja S."/>
            <person name="Hansen M."/>
            <person name="Howarth C."/>
            <person name="Imamovic A."/>
            <person name="Ireland A."/>
            <person name="Larimer J."/>
            <person name="McCowan C."/>
            <person name="Murphy C."/>
            <person name="Pearson M."/>
            <person name="Poon T.W."/>
            <person name="Priest M."/>
            <person name="Roberts A."/>
            <person name="Saif S."/>
            <person name="Shea T."/>
            <person name="Sisk P."/>
            <person name="Sykes S."/>
            <person name="Wortman J."/>
            <person name="Nusbaum C."/>
            <person name="Birren B."/>
        </authorList>
    </citation>
    <scope>NUCLEOTIDE SEQUENCE [LARGE SCALE GENOMIC DNA]</scope>
    <source>
        <strain evidence="7 8">P1976</strain>
    </source>
</reference>
<keyword evidence="4" id="KW-0969">Cilium</keyword>
<keyword evidence="5" id="KW-0966">Cell projection</keyword>
<dbReference type="SMART" id="SM00365">
    <property type="entry name" value="LRR_SD22"/>
    <property type="match status" value="3"/>
</dbReference>
<sequence length="420" mass="48171">MRSKGTRSVETIILLRCGMELFATLNVRRVEDQRAIERVMASRDKRWLASLGLKGSRTSQLSCDGLAEVEQADPDAEMAALDEEMVDMALNTPAENERPVQLSMRLIRESCAVSKKSTRRTRSSEHEDKEVEAMLRKKILRLDWLDIGKIENLDAFTHVEELYLQYNLIENIEGFDDHNLLTFLALAGNRIREVKNLKHLHNLKFLDLSMNYIEDFDVGEFPKSLRVLRLTGNPFVRHVPAYAQLFFKRLPNLMQVDQFRRSSTEKAPLSALSTQSETSAPDNAVVLPLPSPMVENRALMELPHNEQDLHEKQEGFEADNSVFNLADYEKQSSDRMSKWKTQLTELTSRTREQLAESGESIKADTSTRFHERRSLALSRARRATDAALVDAASHFKQMELAHQDWHNSQQRQPTTSQVSY</sequence>
<proteinExistence type="predicted"/>
<dbReference type="Proteomes" id="UP000028582">
    <property type="component" value="Unassembled WGS sequence"/>
</dbReference>
<evidence type="ECO:0000256" key="5">
    <source>
        <dbReference type="ARBA" id="ARBA00023273"/>
    </source>
</evidence>
<feature type="region of interest" description="Disordered" evidence="6">
    <location>
        <begin position="401"/>
        <end position="420"/>
    </location>
</feature>
<evidence type="ECO:0000256" key="1">
    <source>
        <dbReference type="ARBA" id="ARBA00004138"/>
    </source>
</evidence>
<keyword evidence="3" id="KW-0677">Repeat</keyword>
<dbReference type="InterPro" id="IPR001611">
    <property type="entry name" value="Leu-rich_rpt"/>
</dbReference>
<dbReference type="PANTHER" id="PTHR45973">
    <property type="entry name" value="PROTEIN PHOSPHATASE 1 REGULATORY SUBUNIT SDS22-RELATED"/>
    <property type="match status" value="1"/>
</dbReference>
<dbReference type="SUPFAM" id="SSF52058">
    <property type="entry name" value="L domain-like"/>
    <property type="match status" value="1"/>
</dbReference>
<dbReference type="Pfam" id="PF12799">
    <property type="entry name" value="LRR_4"/>
    <property type="match status" value="1"/>
</dbReference>
<organism evidence="7 8">
    <name type="scientific">Phytophthora nicotianae P1976</name>
    <dbReference type="NCBI Taxonomy" id="1317066"/>
    <lineage>
        <taxon>Eukaryota</taxon>
        <taxon>Sar</taxon>
        <taxon>Stramenopiles</taxon>
        <taxon>Oomycota</taxon>
        <taxon>Peronosporomycetes</taxon>
        <taxon>Peronosporales</taxon>
        <taxon>Peronosporaceae</taxon>
        <taxon>Phytophthora</taxon>
    </lineage>
</organism>
<dbReference type="InterPro" id="IPR050576">
    <property type="entry name" value="Cilia_flagella_integrity"/>
</dbReference>
<dbReference type="InterPro" id="IPR032675">
    <property type="entry name" value="LRR_dom_sf"/>
</dbReference>
<evidence type="ECO:0000256" key="4">
    <source>
        <dbReference type="ARBA" id="ARBA00023069"/>
    </source>
</evidence>
<dbReference type="PANTHER" id="PTHR45973:SF9">
    <property type="entry name" value="LEUCINE-RICH REPEAT-CONTAINING PROTEIN 46"/>
    <property type="match status" value="1"/>
</dbReference>
<evidence type="ECO:0000313" key="8">
    <source>
        <dbReference type="Proteomes" id="UP000028582"/>
    </source>
</evidence>
<feature type="compositionally biased region" description="Polar residues" evidence="6">
    <location>
        <begin position="406"/>
        <end position="420"/>
    </location>
</feature>
<gene>
    <name evidence="7" type="ORF">F444_02429</name>
</gene>
<dbReference type="AlphaFoldDB" id="A0A081AXF7"/>
<protein>
    <recommendedName>
        <fullName evidence="9">U2A'/phosphoprotein 32 family A C-terminal domain-containing protein</fullName>
    </recommendedName>
</protein>
<evidence type="ECO:0000256" key="3">
    <source>
        <dbReference type="ARBA" id="ARBA00022737"/>
    </source>
</evidence>
<evidence type="ECO:0000256" key="2">
    <source>
        <dbReference type="ARBA" id="ARBA00022614"/>
    </source>
</evidence>
<name>A0A081AXF7_PHYNI</name>
<keyword evidence="2" id="KW-0433">Leucine-rich repeat</keyword>
<accession>A0A081AXF7</accession>
<comment type="caution">
    <text evidence="7">The sequence shown here is derived from an EMBL/GenBank/DDBJ whole genome shotgun (WGS) entry which is preliminary data.</text>
</comment>
<dbReference type="OrthoDB" id="7451790at2759"/>
<dbReference type="Gene3D" id="3.80.10.10">
    <property type="entry name" value="Ribonuclease Inhibitor"/>
    <property type="match status" value="1"/>
</dbReference>
<evidence type="ECO:0000256" key="6">
    <source>
        <dbReference type="SAM" id="MobiDB-lite"/>
    </source>
</evidence>
<evidence type="ECO:0000313" key="7">
    <source>
        <dbReference type="EMBL" id="ETO83568.1"/>
    </source>
</evidence>
<dbReference type="InterPro" id="IPR025875">
    <property type="entry name" value="Leu-rich_rpt_4"/>
</dbReference>
<comment type="subcellular location">
    <subcellularLocation>
        <location evidence="1">Cell projection</location>
        <location evidence="1">Cilium</location>
    </subcellularLocation>
</comment>
<evidence type="ECO:0008006" key="9">
    <source>
        <dbReference type="Google" id="ProtNLM"/>
    </source>
</evidence>